<feature type="domain" description="EamA" evidence="13">
    <location>
        <begin position="138"/>
        <end position="271"/>
    </location>
</feature>
<keyword evidence="2" id="KW-0813">Transport</keyword>
<feature type="transmembrane region" description="Helical" evidence="12">
    <location>
        <begin position="56"/>
        <end position="74"/>
    </location>
</feature>
<keyword evidence="9 12" id="KW-1133">Transmembrane helix</keyword>
<feature type="transmembrane region" description="Helical" evidence="12">
    <location>
        <begin position="29"/>
        <end position="49"/>
    </location>
</feature>
<dbReference type="PANTHER" id="PTHR30561:SF1">
    <property type="entry name" value="MULTIDRUG TRANSPORTER EMRE"/>
    <property type="match status" value="1"/>
</dbReference>
<evidence type="ECO:0000256" key="4">
    <source>
        <dbReference type="ARBA" id="ARBA00022516"/>
    </source>
</evidence>
<keyword evidence="5" id="KW-0997">Cell inner membrane</keyword>
<dbReference type="SUPFAM" id="SSF103481">
    <property type="entry name" value="Multidrug resistance efflux transporter EmrE"/>
    <property type="match status" value="2"/>
</dbReference>
<dbReference type="GO" id="GO:0005886">
    <property type="term" value="C:plasma membrane"/>
    <property type="evidence" value="ECO:0007669"/>
    <property type="project" value="UniProtKB-SubCell"/>
</dbReference>
<evidence type="ECO:0000313" key="16">
    <source>
        <dbReference type="EMBL" id="CAB4760514.1"/>
    </source>
</evidence>
<proteinExistence type="predicted"/>
<evidence type="ECO:0000256" key="6">
    <source>
        <dbReference type="ARBA" id="ARBA00022556"/>
    </source>
</evidence>
<evidence type="ECO:0000256" key="9">
    <source>
        <dbReference type="ARBA" id="ARBA00022989"/>
    </source>
</evidence>
<dbReference type="EMBL" id="CAETWZ010000008">
    <property type="protein sequence ID" value="CAB4367376.1"/>
    <property type="molecule type" value="Genomic_DNA"/>
</dbReference>
<keyword evidence="7 12" id="KW-0812">Transmembrane</keyword>
<evidence type="ECO:0000313" key="14">
    <source>
        <dbReference type="EMBL" id="CAB4367376.1"/>
    </source>
</evidence>
<dbReference type="InterPro" id="IPR000620">
    <property type="entry name" value="EamA_dom"/>
</dbReference>
<evidence type="ECO:0000256" key="7">
    <source>
        <dbReference type="ARBA" id="ARBA00022692"/>
    </source>
</evidence>
<keyword evidence="8" id="KW-0448">Lipopolysaccharide biosynthesis</keyword>
<dbReference type="EMBL" id="CAEZZL010000036">
    <property type="protein sequence ID" value="CAB4760514.1"/>
    <property type="molecule type" value="Genomic_DNA"/>
</dbReference>
<organism evidence="15">
    <name type="scientific">freshwater metagenome</name>
    <dbReference type="NCBI Taxonomy" id="449393"/>
    <lineage>
        <taxon>unclassified sequences</taxon>
        <taxon>metagenomes</taxon>
        <taxon>ecological metagenomes</taxon>
    </lineage>
</organism>
<dbReference type="Pfam" id="PF00892">
    <property type="entry name" value="EamA"/>
    <property type="match status" value="1"/>
</dbReference>
<evidence type="ECO:0000256" key="11">
    <source>
        <dbReference type="ARBA" id="ARBA00023136"/>
    </source>
</evidence>
<evidence type="ECO:0000256" key="12">
    <source>
        <dbReference type="SAM" id="Phobius"/>
    </source>
</evidence>
<name>A0A6J6M0R6_9ZZZZ</name>
<sequence>MLAATLLALAAAVLHAGWNLWVKQSEDRWIALWGQMTCGGIVCAILLISLGGAHNIAWWPIAASSTVHLFYIAFLARAYNLGDFSITYPIARGTGALLAAFGGILFLSDHLSVLMMVGIGIAVLGILLLAGPADNSHVVAALTVSVTIGAYSVIDSFGSRHMGGNLYPLFLFIGTGAMATTYGVATGRRHDMAIALSTTWKRFTIAGIASIVTYWMVLIAVQKAPVGYVTALRESSVVIVALVGTRYLGESDMKRRIIAACIVVAGLVVLVAGR</sequence>
<evidence type="ECO:0000313" key="15">
    <source>
        <dbReference type="EMBL" id="CAB4666444.1"/>
    </source>
</evidence>
<evidence type="ECO:0000256" key="10">
    <source>
        <dbReference type="ARBA" id="ARBA00023098"/>
    </source>
</evidence>
<keyword evidence="6" id="KW-0441">Lipid A biosynthesis</keyword>
<dbReference type="PANTHER" id="PTHR30561">
    <property type="entry name" value="SMR FAMILY PROTON-DEPENDENT DRUG EFFLUX TRANSPORTER SUGE"/>
    <property type="match status" value="1"/>
</dbReference>
<keyword evidence="11 12" id="KW-0472">Membrane</keyword>
<comment type="subcellular location">
    <subcellularLocation>
        <location evidence="1">Cell membrane</location>
        <topology evidence="1">Multi-pass membrane protein</topology>
    </subcellularLocation>
</comment>
<feature type="transmembrane region" description="Helical" evidence="12">
    <location>
        <begin position="137"/>
        <end position="154"/>
    </location>
</feature>
<keyword evidence="4" id="KW-0444">Lipid biosynthesis</keyword>
<keyword evidence="3" id="KW-1003">Cell membrane</keyword>
<evidence type="ECO:0000259" key="13">
    <source>
        <dbReference type="Pfam" id="PF00892"/>
    </source>
</evidence>
<feature type="transmembrane region" description="Helical" evidence="12">
    <location>
        <begin position="86"/>
        <end position="106"/>
    </location>
</feature>
<evidence type="ECO:0000256" key="5">
    <source>
        <dbReference type="ARBA" id="ARBA00022519"/>
    </source>
</evidence>
<evidence type="ECO:0000256" key="2">
    <source>
        <dbReference type="ARBA" id="ARBA00022448"/>
    </source>
</evidence>
<dbReference type="InterPro" id="IPR037185">
    <property type="entry name" value="EmrE-like"/>
</dbReference>
<evidence type="ECO:0000256" key="8">
    <source>
        <dbReference type="ARBA" id="ARBA00022985"/>
    </source>
</evidence>
<accession>A0A6J6M0R6</accession>
<keyword evidence="10" id="KW-0443">Lipid metabolism</keyword>
<feature type="transmembrane region" description="Helical" evidence="12">
    <location>
        <begin position="166"/>
        <end position="183"/>
    </location>
</feature>
<evidence type="ECO:0000313" key="17">
    <source>
        <dbReference type="EMBL" id="CAB5046191.1"/>
    </source>
</evidence>
<dbReference type="Gene3D" id="1.10.3730.20">
    <property type="match status" value="2"/>
</dbReference>
<dbReference type="GO" id="GO:0009103">
    <property type="term" value="P:lipopolysaccharide biosynthetic process"/>
    <property type="evidence" value="ECO:0007669"/>
    <property type="project" value="UniProtKB-KW"/>
</dbReference>
<feature type="transmembrane region" description="Helical" evidence="12">
    <location>
        <begin position="255"/>
        <end position="273"/>
    </location>
</feature>
<feature type="transmembrane region" description="Helical" evidence="12">
    <location>
        <begin position="203"/>
        <end position="221"/>
    </location>
</feature>
<evidence type="ECO:0000256" key="1">
    <source>
        <dbReference type="ARBA" id="ARBA00004651"/>
    </source>
</evidence>
<reference evidence="15" key="1">
    <citation type="submission" date="2020-05" db="EMBL/GenBank/DDBJ databases">
        <authorList>
            <person name="Chiriac C."/>
            <person name="Salcher M."/>
            <person name="Ghai R."/>
            <person name="Kavagutti S V."/>
        </authorList>
    </citation>
    <scope>NUCLEOTIDE SEQUENCE</scope>
</reference>
<dbReference type="AlphaFoldDB" id="A0A6J6M0R6"/>
<evidence type="ECO:0000256" key="3">
    <source>
        <dbReference type="ARBA" id="ARBA00022475"/>
    </source>
</evidence>
<dbReference type="GO" id="GO:0022857">
    <property type="term" value="F:transmembrane transporter activity"/>
    <property type="evidence" value="ECO:0007669"/>
    <property type="project" value="InterPro"/>
</dbReference>
<dbReference type="InterPro" id="IPR000390">
    <property type="entry name" value="Small_drug/metabolite_transptr"/>
</dbReference>
<dbReference type="EMBL" id="CAFBQH010000014">
    <property type="protein sequence ID" value="CAB5046191.1"/>
    <property type="molecule type" value="Genomic_DNA"/>
</dbReference>
<feature type="transmembrane region" description="Helical" evidence="12">
    <location>
        <begin position="113"/>
        <end position="131"/>
    </location>
</feature>
<gene>
    <name evidence="15" type="ORF">UFOPK2334_00267</name>
    <name evidence="16" type="ORF">UFOPK2870_00614</name>
    <name evidence="14" type="ORF">UFOPK4179_00157</name>
    <name evidence="17" type="ORF">UFOPK4293_00366</name>
</gene>
<dbReference type="EMBL" id="CAEZXA010000012">
    <property type="protein sequence ID" value="CAB4666444.1"/>
    <property type="molecule type" value="Genomic_DNA"/>
</dbReference>
<protein>
    <submittedName>
        <fullName evidence="15">Unannotated protein</fullName>
    </submittedName>
</protein>